<gene>
    <name evidence="1" type="ORF">Asi02nite_02090</name>
</gene>
<dbReference type="PANTHER" id="PTHR43434">
    <property type="entry name" value="PHOSPHOGLYCOLATE PHOSPHATASE"/>
    <property type="match status" value="1"/>
</dbReference>
<dbReference type="Gene3D" id="3.40.50.1000">
    <property type="entry name" value="HAD superfamily/HAD-like"/>
    <property type="match status" value="1"/>
</dbReference>
<dbReference type="PANTHER" id="PTHR43434:SF1">
    <property type="entry name" value="PHOSPHOGLYCOLATE PHOSPHATASE"/>
    <property type="match status" value="1"/>
</dbReference>
<dbReference type="Gene3D" id="1.10.150.240">
    <property type="entry name" value="Putative phosphatase, domain 2"/>
    <property type="match status" value="1"/>
</dbReference>
<sequence>MTRTHLVWDWNGTLLNDFDLVLQATNHALATVGGPPVTADHHRRHFVRPVADYYAMVLGRAVDADEFDQLDAIFHDAYRARLTTCALADDAVNAMRSWGGTQSLLSMWFHEDLVPAVTAFGLDGRFRRVDGVQVALGGDRAFKAGHLARHIAALEVPGESVVLIGDSLDDADAATSVGAGCVLYTGGFTDEDRLRASGQPVAATLSEAVELASAA</sequence>
<reference evidence="1 2" key="1">
    <citation type="submission" date="2021-01" db="EMBL/GenBank/DDBJ databases">
        <title>Whole genome shotgun sequence of Asanoa siamensis NBRC 107932.</title>
        <authorList>
            <person name="Komaki H."/>
            <person name="Tamura T."/>
        </authorList>
    </citation>
    <scope>NUCLEOTIDE SEQUENCE [LARGE SCALE GENOMIC DNA]</scope>
    <source>
        <strain evidence="1 2">NBRC 107932</strain>
    </source>
</reference>
<dbReference type="EMBL" id="BONE01000001">
    <property type="protein sequence ID" value="GIF70691.1"/>
    <property type="molecule type" value="Genomic_DNA"/>
</dbReference>
<organism evidence="1 2">
    <name type="scientific">Asanoa siamensis</name>
    <dbReference type="NCBI Taxonomy" id="926357"/>
    <lineage>
        <taxon>Bacteria</taxon>
        <taxon>Bacillati</taxon>
        <taxon>Actinomycetota</taxon>
        <taxon>Actinomycetes</taxon>
        <taxon>Micromonosporales</taxon>
        <taxon>Micromonosporaceae</taxon>
        <taxon>Asanoa</taxon>
    </lineage>
</organism>
<proteinExistence type="predicted"/>
<dbReference type="InterPro" id="IPR023198">
    <property type="entry name" value="PGP-like_dom2"/>
</dbReference>
<dbReference type="SUPFAM" id="SSF56784">
    <property type="entry name" value="HAD-like"/>
    <property type="match status" value="1"/>
</dbReference>
<comment type="caution">
    <text evidence="1">The sequence shown here is derived from an EMBL/GenBank/DDBJ whole genome shotgun (WGS) entry which is preliminary data.</text>
</comment>
<name>A0ABQ4CHG2_9ACTN</name>
<dbReference type="InterPro" id="IPR050155">
    <property type="entry name" value="HAD-like_hydrolase_sf"/>
</dbReference>
<dbReference type="RefSeq" id="WP_203710141.1">
    <property type="nucleotide sequence ID" value="NZ_BONE01000001.1"/>
</dbReference>
<protein>
    <submittedName>
        <fullName evidence="1">Phosphatase</fullName>
    </submittedName>
</protein>
<dbReference type="InterPro" id="IPR036412">
    <property type="entry name" value="HAD-like_sf"/>
</dbReference>
<evidence type="ECO:0000313" key="2">
    <source>
        <dbReference type="Proteomes" id="UP000604117"/>
    </source>
</evidence>
<evidence type="ECO:0000313" key="1">
    <source>
        <dbReference type="EMBL" id="GIF70691.1"/>
    </source>
</evidence>
<dbReference type="Proteomes" id="UP000604117">
    <property type="component" value="Unassembled WGS sequence"/>
</dbReference>
<accession>A0ABQ4CHG2</accession>
<dbReference type="Pfam" id="PF13242">
    <property type="entry name" value="Hydrolase_like"/>
    <property type="match status" value="1"/>
</dbReference>
<keyword evidence="2" id="KW-1185">Reference proteome</keyword>
<dbReference type="InterPro" id="IPR023214">
    <property type="entry name" value="HAD_sf"/>
</dbReference>